<accession>A0A9J7F0V2</accession>
<feature type="compositionally biased region" description="Low complexity" evidence="1">
    <location>
        <begin position="315"/>
        <end position="324"/>
    </location>
</feature>
<evidence type="ECO:0000313" key="3">
    <source>
        <dbReference type="RefSeq" id="XP_027246507.1"/>
    </source>
</evidence>
<feature type="region of interest" description="Disordered" evidence="1">
    <location>
        <begin position="1"/>
        <end position="223"/>
    </location>
</feature>
<reference evidence="2" key="1">
    <citation type="journal article" date="2018" name="Biotechnol. Bioeng.">
        <title>A reference genome of the Chinese hamster based on a hybrid assembly strategy.</title>
        <authorList>
            <person name="Rupp O."/>
            <person name="MacDonald M.L."/>
            <person name="Li S."/>
            <person name="Dhiman H."/>
            <person name="Polson S."/>
            <person name="Griep S."/>
            <person name="Heffner K."/>
            <person name="Hernandez I."/>
            <person name="Brinkrolf K."/>
            <person name="Jadhav V."/>
            <person name="Samoudi M."/>
            <person name="Hao H."/>
            <person name="Kingham B."/>
            <person name="Goesmann A."/>
            <person name="Betenbaugh M.J."/>
            <person name="Lewis N.E."/>
            <person name="Borth N."/>
            <person name="Lee K.H."/>
        </authorList>
    </citation>
    <scope>NUCLEOTIDE SEQUENCE [LARGE SCALE GENOMIC DNA]</scope>
    <source>
        <strain evidence="2">17A/GY</strain>
    </source>
</reference>
<keyword evidence="2" id="KW-1185">Reference proteome</keyword>
<feature type="compositionally biased region" description="Basic residues" evidence="1">
    <location>
        <begin position="1"/>
        <end position="17"/>
    </location>
</feature>
<reference evidence="2" key="2">
    <citation type="journal article" date="2020" name="Biotechnol. Bioeng.">
        <title>Chromosome-scale scaffolds for the Chinese hamster reference genome assembly to facilitate the study of the CHO epigenome.</title>
        <authorList>
            <person name="Hilliard W."/>
            <person name="MacDonald M."/>
            <person name="Lee K.H."/>
        </authorList>
    </citation>
    <scope>NUCLEOTIDE SEQUENCE [LARGE SCALE GENOMIC DNA]</scope>
    <source>
        <strain evidence="2">17A/GY</strain>
    </source>
</reference>
<proteinExistence type="predicted"/>
<feature type="compositionally biased region" description="Low complexity" evidence="1">
    <location>
        <begin position="193"/>
        <end position="205"/>
    </location>
</feature>
<dbReference type="RefSeq" id="XP_027246507.1">
    <property type="nucleotide sequence ID" value="XM_027390706.1"/>
</dbReference>
<feature type="compositionally biased region" description="Basic and acidic residues" evidence="1">
    <location>
        <begin position="135"/>
        <end position="145"/>
    </location>
</feature>
<feature type="compositionally biased region" description="Low complexity" evidence="1">
    <location>
        <begin position="29"/>
        <end position="40"/>
    </location>
</feature>
<name>A0A9J7F0V2_CRIGR</name>
<dbReference type="GeneID" id="113832752"/>
<feature type="region of interest" description="Disordered" evidence="1">
    <location>
        <begin position="303"/>
        <end position="369"/>
    </location>
</feature>
<organism evidence="2 3">
    <name type="scientific">Cricetulus griseus</name>
    <name type="common">Chinese hamster</name>
    <name type="synonym">Cricetulus barabensis griseus</name>
    <dbReference type="NCBI Taxonomy" id="10029"/>
    <lineage>
        <taxon>Eukaryota</taxon>
        <taxon>Metazoa</taxon>
        <taxon>Chordata</taxon>
        <taxon>Craniata</taxon>
        <taxon>Vertebrata</taxon>
        <taxon>Euteleostomi</taxon>
        <taxon>Mammalia</taxon>
        <taxon>Eutheria</taxon>
        <taxon>Euarchontoglires</taxon>
        <taxon>Glires</taxon>
        <taxon>Rodentia</taxon>
        <taxon>Myomorpha</taxon>
        <taxon>Muroidea</taxon>
        <taxon>Cricetidae</taxon>
        <taxon>Cricetinae</taxon>
        <taxon>Cricetulus</taxon>
    </lineage>
</organism>
<dbReference type="Proteomes" id="UP001108280">
    <property type="component" value="Chromosome 1"/>
</dbReference>
<reference evidence="3" key="3">
    <citation type="submission" date="2025-08" db="UniProtKB">
        <authorList>
            <consortium name="RefSeq"/>
        </authorList>
    </citation>
    <scope>IDENTIFICATION</scope>
    <source>
        <strain evidence="3">17A/GY</strain>
        <tissue evidence="3">Liver</tissue>
    </source>
</reference>
<gene>
    <name evidence="3" type="primary">LOC113832752</name>
</gene>
<evidence type="ECO:0000313" key="2">
    <source>
        <dbReference type="Proteomes" id="UP001108280"/>
    </source>
</evidence>
<sequence>MQKPRTGRKVTSPRRPVRACAGARRRPPEAAGPRSLRGAPRGPPPPPRPEVCELRSPTAHSQRGPQKSLSSPPAAPPVPRAESSGAAAFRPGPGLGEGAAGLGQRRGPERWAWAKGRAKGKFQDRGHQQRRSGLRRPDSQRRAEGSPRTLPGTRAPATPHQPPAQPVTRSVTRSAPRPPVARATVSADQPWTAPRAAPRLPAALPRRPPKSASSYPLACAPTDRRPRVPAAAAAAAPTPFLCCWTFGGGEGEREKLGAEARKGPSVIAELNQTAGPRPAVAAVSSARVWGPRPRRRSVCCCAASSREPHIPAQDAALRTRSARPPARPPDTPPRRPARAADTPPPRPRAWPLGAPRPSAQGLGADSGPG</sequence>
<dbReference type="KEGG" id="cge:113832752"/>
<dbReference type="AlphaFoldDB" id="A0A9J7F0V2"/>
<feature type="compositionally biased region" description="Polar residues" evidence="1">
    <location>
        <begin position="58"/>
        <end position="67"/>
    </location>
</feature>
<protein>
    <submittedName>
        <fullName evidence="3">Nascent polypeptide-associated complex subunit alpha, muscle-specific form-like</fullName>
    </submittedName>
</protein>
<evidence type="ECO:0000256" key="1">
    <source>
        <dbReference type="SAM" id="MobiDB-lite"/>
    </source>
</evidence>